<dbReference type="Gene3D" id="3.10.129.10">
    <property type="entry name" value="Hotdog Thioesterase"/>
    <property type="match status" value="1"/>
</dbReference>
<proteinExistence type="predicted"/>
<organism evidence="3 4">
    <name type="scientific">Candidatus Avichristensenella intestinipullorum</name>
    <dbReference type="NCBI Taxonomy" id="2840693"/>
    <lineage>
        <taxon>Bacteria</taxon>
        <taxon>Bacillati</taxon>
        <taxon>Bacillota</taxon>
        <taxon>Clostridia</taxon>
        <taxon>Candidatus Avichristensenella</taxon>
    </lineage>
</organism>
<reference evidence="3" key="1">
    <citation type="submission" date="2020-10" db="EMBL/GenBank/DDBJ databases">
        <authorList>
            <person name="Gilroy R."/>
        </authorList>
    </citation>
    <scope>NUCLEOTIDE SEQUENCE</scope>
    <source>
        <strain evidence="3">ChiHile30-977</strain>
    </source>
</reference>
<gene>
    <name evidence="3" type="ORF">IAA66_03000</name>
</gene>
<evidence type="ECO:0000313" key="4">
    <source>
        <dbReference type="Proteomes" id="UP000886819"/>
    </source>
</evidence>
<protein>
    <submittedName>
        <fullName evidence="3">PaaI family thioesterase</fullName>
    </submittedName>
</protein>
<dbReference type="InterPro" id="IPR006683">
    <property type="entry name" value="Thioestr_dom"/>
</dbReference>
<evidence type="ECO:0000259" key="2">
    <source>
        <dbReference type="Pfam" id="PF03061"/>
    </source>
</evidence>
<dbReference type="EMBL" id="DVFI01000040">
    <property type="protein sequence ID" value="HIQ62539.1"/>
    <property type="molecule type" value="Genomic_DNA"/>
</dbReference>
<dbReference type="InterPro" id="IPR029069">
    <property type="entry name" value="HotDog_dom_sf"/>
</dbReference>
<dbReference type="Pfam" id="PF03061">
    <property type="entry name" value="4HBT"/>
    <property type="match status" value="1"/>
</dbReference>
<name>A0A9D1CJC8_9FIRM</name>
<dbReference type="NCBIfam" id="TIGR00369">
    <property type="entry name" value="unchar_dom_1"/>
    <property type="match status" value="1"/>
</dbReference>
<dbReference type="PANTHER" id="PTHR42856:SF1">
    <property type="entry name" value="ACYL-COENZYME A THIOESTERASE PAAI"/>
    <property type="match status" value="1"/>
</dbReference>
<dbReference type="InterPro" id="IPR052723">
    <property type="entry name" value="Acyl-CoA_thioesterase_PaaI"/>
</dbReference>
<comment type="caution">
    <text evidence="3">The sequence shown here is derived from an EMBL/GenBank/DDBJ whole genome shotgun (WGS) entry which is preliminary data.</text>
</comment>
<accession>A0A9D1CJC8</accession>
<dbReference type="PANTHER" id="PTHR42856">
    <property type="entry name" value="ACYL-COENZYME A THIOESTERASE PAAI"/>
    <property type="match status" value="1"/>
</dbReference>
<evidence type="ECO:0000313" key="3">
    <source>
        <dbReference type="EMBL" id="HIQ62539.1"/>
    </source>
</evidence>
<dbReference type="SUPFAM" id="SSF54637">
    <property type="entry name" value="Thioesterase/thiol ester dehydrase-isomerase"/>
    <property type="match status" value="1"/>
</dbReference>
<feature type="domain" description="Thioesterase" evidence="2">
    <location>
        <begin position="49"/>
        <end position="119"/>
    </location>
</feature>
<dbReference type="CDD" id="cd03443">
    <property type="entry name" value="PaaI_thioesterase"/>
    <property type="match status" value="1"/>
</dbReference>
<keyword evidence="1" id="KW-0378">Hydrolase</keyword>
<dbReference type="Proteomes" id="UP000886819">
    <property type="component" value="Unassembled WGS sequence"/>
</dbReference>
<dbReference type="AlphaFoldDB" id="A0A9D1CJC8"/>
<evidence type="ECO:0000256" key="1">
    <source>
        <dbReference type="ARBA" id="ARBA00022801"/>
    </source>
</evidence>
<reference evidence="3" key="2">
    <citation type="journal article" date="2021" name="PeerJ">
        <title>Extensive microbial diversity within the chicken gut microbiome revealed by metagenomics and culture.</title>
        <authorList>
            <person name="Gilroy R."/>
            <person name="Ravi A."/>
            <person name="Getino M."/>
            <person name="Pursley I."/>
            <person name="Horton D.L."/>
            <person name="Alikhan N.F."/>
            <person name="Baker D."/>
            <person name="Gharbi K."/>
            <person name="Hall N."/>
            <person name="Watson M."/>
            <person name="Adriaenssens E.M."/>
            <person name="Foster-Nyarko E."/>
            <person name="Jarju S."/>
            <person name="Secka A."/>
            <person name="Antonio M."/>
            <person name="Oren A."/>
            <person name="Chaudhuri R.R."/>
            <person name="La Ragione R."/>
            <person name="Hildebrand F."/>
            <person name="Pallen M.J."/>
        </authorList>
    </citation>
    <scope>NUCLEOTIDE SEQUENCE</scope>
    <source>
        <strain evidence="3">ChiHile30-977</strain>
    </source>
</reference>
<sequence>MKTPLERARSYFQADRFATQALGAQIDEVREGYARCSLRLEEKHRNAQGAVMGGVLFTLADFAFAVASNLDHPPTVSLCSQIAFLAPPAGDTLCAEASVVRDGRSTCFYRVTVTDERGAIAAEVTVSGFVKRYPAGEKHNAPEVSAP</sequence>
<dbReference type="GO" id="GO:0016289">
    <property type="term" value="F:acyl-CoA hydrolase activity"/>
    <property type="evidence" value="ECO:0007669"/>
    <property type="project" value="TreeGrafter"/>
</dbReference>
<dbReference type="InterPro" id="IPR003736">
    <property type="entry name" value="PAAI_dom"/>
</dbReference>